<comment type="caution">
    <text evidence="2">The sequence shown here is derived from an EMBL/GenBank/DDBJ whole genome shotgun (WGS) entry which is preliminary data.</text>
</comment>
<gene>
    <name evidence="2" type="ORF">ALEPTO_LOCUS8503</name>
</gene>
<organism evidence="2 3">
    <name type="scientific">Ambispora leptoticha</name>
    <dbReference type="NCBI Taxonomy" id="144679"/>
    <lineage>
        <taxon>Eukaryota</taxon>
        <taxon>Fungi</taxon>
        <taxon>Fungi incertae sedis</taxon>
        <taxon>Mucoromycota</taxon>
        <taxon>Glomeromycotina</taxon>
        <taxon>Glomeromycetes</taxon>
        <taxon>Archaeosporales</taxon>
        <taxon>Ambisporaceae</taxon>
        <taxon>Ambispora</taxon>
    </lineage>
</organism>
<keyword evidence="3" id="KW-1185">Reference proteome</keyword>
<evidence type="ECO:0000313" key="2">
    <source>
        <dbReference type="EMBL" id="CAG8609653.1"/>
    </source>
</evidence>
<dbReference type="Pfam" id="PF01137">
    <property type="entry name" value="RTC"/>
    <property type="match status" value="1"/>
</dbReference>
<feature type="non-terminal residue" evidence="2">
    <location>
        <position position="167"/>
    </location>
</feature>
<proteinExistence type="predicted"/>
<dbReference type="AlphaFoldDB" id="A0A9N9GGY0"/>
<dbReference type="GO" id="GO:0000479">
    <property type="term" value="P:endonucleolytic cleavage of tricistronic rRNA transcript (SSU-rRNA, 5.8S rRNA, LSU-rRNA)"/>
    <property type="evidence" value="ECO:0007669"/>
    <property type="project" value="TreeGrafter"/>
</dbReference>
<accession>A0A9N9GGY0</accession>
<reference evidence="2" key="1">
    <citation type="submission" date="2021-06" db="EMBL/GenBank/DDBJ databases">
        <authorList>
            <person name="Kallberg Y."/>
            <person name="Tangrot J."/>
            <person name="Rosling A."/>
        </authorList>
    </citation>
    <scope>NUCLEOTIDE SEQUENCE</scope>
    <source>
        <strain evidence="2">FL130A</strain>
    </source>
</reference>
<dbReference type="Proteomes" id="UP000789508">
    <property type="component" value="Unassembled WGS sequence"/>
</dbReference>
<dbReference type="Gene3D" id="3.65.10.20">
    <property type="entry name" value="RNA 3'-terminal phosphate cyclase domain"/>
    <property type="match status" value="1"/>
</dbReference>
<name>A0A9N9GGY0_9GLOM</name>
<dbReference type="SUPFAM" id="SSF55205">
    <property type="entry name" value="EPT/RTPC-like"/>
    <property type="match status" value="1"/>
</dbReference>
<sequence>MIGEFHKVRQYRFVKRSFLLATNYNSSPSSGKTVKIDKIRSDDENPGLRDFEASFLRLLEKVTNGSVIEISYTGTSVLYKPGVITGGKISHDCGTARAIGYYLEPMIAIAPFAKSPFNLTLSGITNDNVDVSVDLIRTVTLLQLRRFGVGDGIELKESIDYMHYMSE</sequence>
<dbReference type="InterPro" id="IPR000228">
    <property type="entry name" value="RNA3'_term_phos_cyc"/>
</dbReference>
<evidence type="ECO:0000259" key="1">
    <source>
        <dbReference type="Pfam" id="PF01137"/>
    </source>
</evidence>
<feature type="domain" description="RNA 3'-terminal phosphate cyclase" evidence="1">
    <location>
        <begin position="29"/>
        <end position="154"/>
    </location>
</feature>
<dbReference type="InterPro" id="IPR023797">
    <property type="entry name" value="RNA3'_phos_cyclase_dom"/>
</dbReference>
<evidence type="ECO:0000313" key="3">
    <source>
        <dbReference type="Proteomes" id="UP000789508"/>
    </source>
</evidence>
<dbReference type="PANTHER" id="PTHR11096">
    <property type="entry name" value="RNA 3' TERMINAL PHOSPHATE CYCLASE"/>
    <property type="match status" value="1"/>
</dbReference>
<dbReference type="GO" id="GO:0004521">
    <property type="term" value="F:RNA endonuclease activity"/>
    <property type="evidence" value="ECO:0007669"/>
    <property type="project" value="TreeGrafter"/>
</dbReference>
<dbReference type="OrthoDB" id="1911237at2759"/>
<dbReference type="InterPro" id="IPR013792">
    <property type="entry name" value="RNA3'P_cycl/enolpyr_Trfase_a/b"/>
</dbReference>
<dbReference type="EMBL" id="CAJVPS010004945">
    <property type="protein sequence ID" value="CAG8609653.1"/>
    <property type="molecule type" value="Genomic_DNA"/>
</dbReference>
<dbReference type="InterPro" id="IPR037136">
    <property type="entry name" value="RNA3'_phos_cyclase_dom_sf"/>
</dbReference>
<dbReference type="PANTHER" id="PTHR11096:SF1">
    <property type="entry name" value="RNA 3'-TERMINAL PHOSPHATE CYCLASE-LIKE PROTEIN"/>
    <property type="match status" value="1"/>
</dbReference>
<protein>
    <submittedName>
        <fullName evidence="2">4601_t:CDS:1</fullName>
    </submittedName>
</protein>
<dbReference type="GO" id="GO:0005730">
    <property type="term" value="C:nucleolus"/>
    <property type="evidence" value="ECO:0007669"/>
    <property type="project" value="TreeGrafter"/>
</dbReference>